<comment type="similarity">
    <text evidence="1">Belongs to the ParB family.</text>
</comment>
<evidence type="ECO:0000313" key="3">
    <source>
        <dbReference type="EMBL" id="AKN40579.1"/>
    </source>
</evidence>
<dbReference type="Gene3D" id="3.90.1530.30">
    <property type="match status" value="1"/>
</dbReference>
<dbReference type="SMART" id="SM00470">
    <property type="entry name" value="ParB"/>
    <property type="match status" value="1"/>
</dbReference>
<dbReference type="Pfam" id="PF02195">
    <property type="entry name" value="ParB_N"/>
    <property type="match status" value="1"/>
</dbReference>
<dbReference type="InterPro" id="IPR004437">
    <property type="entry name" value="ParB/RepB/Spo0J"/>
</dbReference>
<dbReference type="AlphaFoldDB" id="A0A0H4A2X9"/>
<dbReference type="SUPFAM" id="SSF110849">
    <property type="entry name" value="ParB/Sulfiredoxin"/>
    <property type="match status" value="1"/>
</dbReference>
<dbReference type="EMBL" id="KP795700">
    <property type="protein sequence ID" value="AKN40579.1"/>
    <property type="molecule type" value="Genomic_DNA"/>
</dbReference>
<dbReference type="NCBIfam" id="TIGR00180">
    <property type="entry name" value="parB_part"/>
    <property type="match status" value="1"/>
</dbReference>
<proteinExistence type="inferred from homology"/>
<sequence length="498" mass="56464">MSIENKISYEQTLKTIFKNKDLDVNEVLQDSERDEMIGKIETVIDEMESDIYDTNDFLSHLIESLKPLEVNEIKKTLVNVRLLRKVFVGSDIKKATINDSNNDVAELQETPSKTKVKDDFFALSIDSTKSDGANPKVSMPIFVPTDCELLALEVDKIDPDPSQPRSKWEIEPLTELASSIKDTEGCIQPIKVRPNPSQAGRFIIIFGEGRWRSHKINNMTHINALVPKKTMTNAHVSVEQLIENIQRKNMTREDEARGCVNLLENLGLSRDEVMSRLGWSETKLSRMVKFHSSSCKIKDVAAHTRNINVLSMLADLELLLEEKALDKLIEKVKAREVNEKKLAEILKENKTGNPKKTKDVEKQLLINDGIDPFTKAVEMAANGELDEEQLIEAEQALKTICFEHNIDNPLDVVSEDWSAENLTSEPLMRALVEEFAIKNQTSNDKKIDEHQNTRQIICPDNFEFDNDGSILFYVGEKSTVVISKAMVKKIMAELKKRG</sequence>
<evidence type="ECO:0000259" key="2">
    <source>
        <dbReference type="SMART" id="SM00470"/>
    </source>
</evidence>
<evidence type="ECO:0000256" key="1">
    <source>
        <dbReference type="ARBA" id="ARBA00006295"/>
    </source>
</evidence>
<dbReference type="CDD" id="cd16393">
    <property type="entry name" value="SPO0J_N"/>
    <property type="match status" value="1"/>
</dbReference>
<dbReference type="PANTHER" id="PTHR33375:SF1">
    <property type="entry name" value="CHROMOSOME-PARTITIONING PROTEIN PARB-RELATED"/>
    <property type="match status" value="1"/>
</dbReference>
<name>A0A0H4A2X9_9GAMM</name>
<protein>
    <submittedName>
        <fullName evidence="3">Chromosome (Plasmid) partitioning protein ParB</fullName>
    </submittedName>
</protein>
<reference evidence="3" key="1">
    <citation type="journal article" date="2015" name="MBio">
        <title>Eco-Evolutionary Dynamics of Episomes among Ecologically Cohesive Bacterial Populations.</title>
        <authorList>
            <person name="Xue H."/>
            <person name="Cordero O.X."/>
            <person name="Camas F.M."/>
            <person name="Trimble W."/>
            <person name="Meyer F."/>
            <person name="Guglielmini J."/>
            <person name="Rocha E.P."/>
            <person name="Polz M.F."/>
        </authorList>
    </citation>
    <scope>NUCLEOTIDE SEQUENCE</scope>
    <source>
        <strain evidence="3">FF_32</strain>
    </source>
</reference>
<dbReference type="PANTHER" id="PTHR33375">
    <property type="entry name" value="CHROMOSOME-PARTITIONING PROTEIN PARB-RELATED"/>
    <property type="match status" value="1"/>
</dbReference>
<dbReference type="InterPro" id="IPR050336">
    <property type="entry name" value="Chromosome_partition/occlusion"/>
</dbReference>
<dbReference type="GO" id="GO:0003677">
    <property type="term" value="F:DNA binding"/>
    <property type="evidence" value="ECO:0007669"/>
    <property type="project" value="InterPro"/>
</dbReference>
<dbReference type="InterPro" id="IPR036086">
    <property type="entry name" value="ParB/Sulfiredoxin_sf"/>
</dbReference>
<dbReference type="GO" id="GO:0005694">
    <property type="term" value="C:chromosome"/>
    <property type="evidence" value="ECO:0007669"/>
    <property type="project" value="TreeGrafter"/>
</dbReference>
<dbReference type="InterPro" id="IPR003115">
    <property type="entry name" value="ParB_N"/>
</dbReference>
<feature type="domain" description="ParB-like N-terminal" evidence="2">
    <location>
        <begin position="150"/>
        <end position="245"/>
    </location>
</feature>
<dbReference type="Gene3D" id="1.10.10.2830">
    <property type="match status" value="1"/>
</dbReference>
<organism evidence="3">
    <name type="scientific">Enterovibrio norvegicus</name>
    <dbReference type="NCBI Taxonomy" id="188144"/>
    <lineage>
        <taxon>Bacteria</taxon>
        <taxon>Pseudomonadati</taxon>
        <taxon>Pseudomonadota</taxon>
        <taxon>Gammaproteobacteria</taxon>
        <taxon>Vibrionales</taxon>
        <taxon>Vibrionaceae</taxon>
        <taxon>Enterovibrio</taxon>
    </lineage>
</organism>
<dbReference type="GO" id="GO:0007059">
    <property type="term" value="P:chromosome segregation"/>
    <property type="evidence" value="ECO:0007669"/>
    <property type="project" value="TreeGrafter"/>
</dbReference>
<accession>A0A0H4A2X9</accession>